<dbReference type="InterPro" id="IPR052518">
    <property type="entry name" value="CHR_Transporter"/>
</dbReference>
<evidence type="ECO:0000256" key="3">
    <source>
        <dbReference type="ARBA" id="ARBA00022475"/>
    </source>
</evidence>
<dbReference type="PANTHER" id="PTHR43663">
    <property type="entry name" value="CHROMATE TRANSPORT PROTEIN-RELATED"/>
    <property type="match status" value="1"/>
</dbReference>
<dbReference type="Proteomes" id="UP000198668">
    <property type="component" value="Unassembled WGS sequence"/>
</dbReference>
<evidence type="ECO:0000256" key="2">
    <source>
        <dbReference type="ARBA" id="ARBA00005262"/>
    </source>
</evidence>
<feature type="transmembrane region" description="Helical" evidence="7">
    <location>
        <begin position="144"/>
        <end position="177"/>
    </location>
</feature>
<gene>
    <name evidence="8" type="ORF">SAMN04489868_12314</name>
</gene>
<feature type="transmembrane region" description="Helical" evidence="7">
    <location>
        <begin position="6"/>
        <end position="30"/>
    </location>
</feature>
<sequence length="192" mass="21032">MKKDASFYWTLFLSTFTLSAFTFGGGYVIVPLMQKRFVRELKWIDEEEMLDLVAIAQSAPGPIAVNSSIIVGYRMAGILGAIVSIIGTVLPPLLITTLISYFYVAFRENPIVSALLLGMQAGVAAVIINVIYDMASKIILQKEWIPIVMMILAFAATLFFDVNILIVLAVCGIVGILNHQEKKDETEGGPEV</sequence>
<feature type="transmembrane region" description="Helical" evidence="7">
    <location>
        <begin position="78"/>
        <end position="104"/>
    </location>
</feature>
<dbReference type="InterPro" id="IPR003370">
    <property type="entry name" value="Chromate_transpt"/>
</dbReference>
<keyword evidence="9" id="KW-1185">Reference proteome</keyword>
<keyword evidence="5 7" id="KW-1133">Transmembrane helix</keyword>
<evidence type="ECO:0000256" key="6">
    <source>
        <dbReference type="ARBA" id="ARBA00023136"/>
    </source>
</evidence>
<dbReference type="PANTHER" id="PTHR43663:SF1">
    <property type="entry name" value="CHROMATE TRANSPORTER"/>
    <property type="match status" value="1"/>
</dbReference>
<dbReference type="RefSeq" id="WP_092092771.1">
    <property type="nucleotide sequence ID" value="NZ_FOQE01000023.1"/>
</dbReference>
<organism evidence="8 9">
    <name type="scientific">Pisciglobus halotolerans</name>
    <dbReference type="NCBI Taxonomy" id="745365"/>
    <lineage>
        <taxon>Bacteria</taxon>
        <taxon>Bacillati</taxon>
        <taxon>Bacillota</taxon>
        <taxon>Bacilli</taxon>
        <taxon>Lactobacillales</taxon>
        <taxon>Carnobacteriaceae</taxon>
    </lineage>
</organism>
<keyword evidence="3" id="KW-1003">Cell membrane</keyword>
<protein>
    <submittedName>
        <fullName evidence="8">Chromate transporter</fullName>
    </submittedName>
</protein>
<accession>A0A1I3CU33</accession>
<feature type="transmembrane region" description="Helical" evidence="7">
    <location>
        <begin position="110"/>
        <end position="132"/>
    </location>
</feature>
<keyword evidence="4 7" id="KW-0812">Transmembrane</keyword>
<comment type="subcellular location">
    <subcellularLocation>
        <location evidence="1">Cell membrane</location>
        <topology evidence="1">Multi-pass membrane protein</topology>
    </subcellularLocation>
</comment>
<evidence type="ECO:0000256" key="7">
    <source>
        <dbReference type="SAM" id="Phobius"/>
    </source>
</evidence>
<name>A0A1I3CU33_9LACT</name>
<evidence type="ECO:0000256" key="1">
    <source>
        <dbReference type="ARBA" id="ARBA00004651"/>
    </source>
</evidence>
<reference evidence="8 9" key="1">
    <citation type="submission" date="2016-10" db="EMBL/GenBank/DDBJ databases">
        <authorList>
            <person name="de Groot N.N."/>
        </authorList>
    </citation>
    <scope>NUCLEOTIDE SEQUENCE [LARGE SCALE GENOMIC DNA]</scope>
    <source>
        <strain evidence="8 9">DSM 27630</strain>
    </source>
</reference>
<dbReference type="AlphaFoldDB" id="A0A1I3CU33"/>
<evidence type="ECO:0000256" key="4">
    <source>
        <dbReference type="ARBA" id="ARBA00022692"/>
    </source>
</evidence>
<dbReference type="Pfam" id="PF02417">
    <property type="entry name" value="Chromate_transp"/>
    <property type="match status" value="1"/>
</dbReference>
<dbReference type="GO" id="GO:0015109">
    <property type="term" value="F:chromate transmembrane transporter activity"/>
    <property type="evidence" value="ECO:0007669"/>
    <property type="project" value="InterPro"/>
</dbReference>
<evidence type="ECO:0000313" key="9">
    <source>
        <dbReference type="Proteomes" id="UP000198668"/>
    </source>
</evidence>
<proteinExistence type="inferred from homology"/>
<keyword evidence="6 7" id="KW-0472">Membrane</keyword>
<comment type="similarity">
    <text evidence="2">Belongs to the chromate ion transporter (CHR) (TC 2.A.51) family.</text>
</comment>
<evidence type="ECO:0000313" key="8">
    <source>
        <dbReference type="EMBL" id="SFH78010.1"/>
    </source>
</evidence>
<evidence type="ECO:0000256" key="5">
    <source>
        <dbReference type="ARBA" id="ARBA00022989"/>
    </source>
</evidence>
<dbReference type="EMBL" id="FOQE01000023">
    <property type="protein sequence ID" value="SFH78010.1"/>
    <property type="molecule type" value="Genomic_DNA"/>
</dbReference>
<dbReference type="OrthoDB" id="9027281at2"/>
<dbReference type="GO" id="GO:0005886">
    <property type="term" value="C:plasma membrane"/>
    <property type="evidence" value="ECO:0007669"/>
    <property type="project" value="UniProtKB-SubCell"/>
</dbReference>